<evidence type="ECO:0000256" key="7">
    <source>
        <dbReference type="PROSITE-ProRule" id="PRU00042"/>
    </source>
</evidence>
<keyword evidence="6" id="KW-0804">Transcription</keyword>
<evidence type="ECO:0000256" key="3">
    <source>
        <dbReference type="ARBA" id="ARBA00022771"/>
    </source>
</evidence>
<dbReference type="InterPro" id="IPR044653">
    <property type="entry name" value="AZF1/2/3-like"/>
</dbReference>
<evidence type="ECO:0000256" key="1">
    <source>
        <dbReference type="ARBA" id="ARBA00022723"/>
    </source>
</evidence>
<dbReference type="Gene3D" id="3.30.160.60">
    <property type="entry name" value="Classic Zinc Finger"/>
    <property type="match status" value="2"/>
</dbReference>
<evidence type="ECO:0000256" key="5">
    <source>
        <dbReference type="ARBA" id="ARBA00023015"/>
    </source>
</evidence>
<dbReference type="GO" id="GO:0008270">
    <property type="term" value="F:zinc ion binding"/>
    <property type="evidence" value="ECO:0007669"/>
    <property type="project" value="UniProtKB-KW"/>
</dbReference>
<reference evidence="9" key="1">
    <citation type="submission" date="2020-10" db="EMBL/GenBank/DDBJ databases">
        <authorList>
            <person name="Han B."/>
            <person name="Lu T."/>
            <person name="Zhao Q."/>
            <person name="Huang X."/>
            <person name="Zhao Y."/>
        </authorList>
    </citation>
    <scope>NUCLEOTIDE SEQUENCE</scope>
</reference>
<dbReference type="SMART" id="SM00355">
    <property type="entry name" value="ZnF_C2H2"/>
    <property type="match status" value="3"/>
</dbReference>
<evidence type="ECO:0000313" key="9">
    <source>
        <dbReference type="EMBL" id="CAD6334431.1"/>
    </source>
</evidence>
<evidence type="ECO:0000256" key="4">
    <source>
        <dbReference type="ARBA" id="ARBA00022833"/>
    </source>
</evidence>
<keyword evidence="4" id="KW-0862">Zinc</keyword>
<evidence type="ECO:0000256" key="2">
    <source>
        <dbReference type="ARBA" id="ARBA00022737"/>
    </source>
</evidence>
<dbReference type="AlphaFoldDB" id="A0A811RZ78"/>
<evidence type="ECO:0000256" key="6">
    <source>
        <dbReference type="ARBA" id="ARBA00023163"/>
    </source>
</evidence>
<dbReference type="GO" id="GO:0000976">
    <property type="term" value="F:transcription cis-regulatory region binding"/>
    <property type="evidence" value="ECO:0007669"/>
    <property type="project" value="TreeGrafter"/>
</dbReference>
<comment type="caution">
    <text evidence="9">The sequence shown here is derived from an EMBL/GenBank/DDBJ whole genome shotgun (WGS) entry which is preliminary data.</text>
</comment>
<dbReference type="GO" id="GO:0003700">
    <property type="term" value="F:DNA-binding transcription factor activity"/>
    <property type="evidence" value="ECO:0007669"/>
    <property type="project" value="InterPro"/>
</dbReference>
<name>A0A811RZ78_9POAL</name>
<organism evidence="9 10">
    <name type="scientific">Miscanthus lutarioriparius</name>
    <dbReference type="NCBI Taxonomy" id="422564"/>
    <lineage>
        <taxon>Eukaryota</taxon>
        <taxon>Viridiplantae</taxon>
        <taxon>Streptophyta</taxon>
        <taxon>Embryophyta</taxon>
        <taxon>Tracheophyta</taxon>
        <taxon>Spermatophyta</taxon>
        <taxon>Magnoliopsida</taxon>
        <taxon>Liliopsida</taxon>
        <taxon>Poales</taxon>
        <taxon>Poaceae</taxon>
        <taxon>PACMAD clade</taxon>
        <taxon>Panicoideae</taxon>
        <taxon>Andropogonodae</taxon>
        <taxon>Andropogoneae</taxon>
        <taxon>Saccharinae</taxon>
        <taxon>Miscanthus</taxon>
    </lineage>
</organism>
<dbReference type="OrthoDB" id="690458at2759"/>
<dbReference type="PROSITE" id="PS50157">
    <property type="entry name" value="ZINC_FINGER_C2H2_2"/>
    <property type="match status" value="3"/>
</dbReference>
<dbReference type="SUPFAM" id="SSF57667">
    <property type="entry name" value="beta-beta-alpha zinc fingers"/>
    <property type="match status" value="2"/>
</dbReference>
<feature type="domain" description="C2H2-type" evidence="8">
    <location>
        <begin position="89"/>
        <end position="116"/>
    </location>
</feature>
<dbReference type="Pfam" id="PF13912">
    <property type="entry name" value="zf-C2H2_6"/>
    <property type="match status" value="3"/>
</dbReference>
<dbReference type="PANTHER" id="PTHR45988:SF57">
    <property type="entry name" value="OS06G0304200 PROTEIN"/>
    <property type="match status" value="1"/>
</dbReference>
<keyword evidence="10" id="KW-1185">Reference proteome</keyword>
<dbReference type="GO" id="GO:0005634">
    <property type="term" value="C:nucleus"/>
    <property type="evidence" value="ECO:0007669"/>
    <property type="project" value="TreeGrafter"/>
</dbReference>
<keyword evidence="5" id="KW-0805">Transcription regulation</keyword>
<keyword evidence="1" id="KW-0479">Metal-binding</keyword>
<feature type="domain" description="C2H2-type" evidence="8">
    <location>
        <begin position="226"/>
        <end position="253"/>
    </location>
</feature>
<feature type="domain" description="C2H2-type" evidence="8">
    <location>
        <begin position="276"/>
        <end position="303"/>
    </location>
</feature>
<keyword evidence="2" id="KW-0677">Repeat</keyword>
<dbReference type="PROSITE" id="PS00028">
    <property type="entry name" value="ZINC_FINGER_C2H2_1"/>
    <property type="match status" value="3"/>
</dbReference>
<gene>
    <name evidence="9" type="ORF">NCGR_LOCUS58529</name>
</gene>
<dbReference type="InterPro" id="IPR013087">
    <property type="entry name" value="Znf_C2H2_type"/>
</dbReference>
<evidence type="ECO:0000313" key="10">
    <source>
        <dbReference type="Proteomes" id="UP000604825"/>
    </source>
</evidence>
<dbReference type="PANTHER" id="PTHR45988">
    <property type="entry name" value="C2H2 TYPE ZINC FINGER TRANSCRIPTION FACTOR FAMILY-RELATED"/>
    <property type="match status" value="1"/>
</dbReference>
<keyword evidence="3 7" id="KW-0863">Zinc-finger</keyword>
<dbReference type="Proteomes" id="UP000604825">
    <property type="component" value="Unassembled WGS sequence"/>
</dbReference>
<dbReference type="EMBL" id="CAJGYO010000017">
    <property type="protein sequence ID" value="CAD6334431.1"/>
    <property type="molecule type" value="Genomic_DNA"/>
</dbReference>
<protein>
    <recommendedName>
        <fullName evidence="8">C2H2-type domain-containing protein</fullName>
    </recommendedName>
</protein>
<sequence length="389" mass="43384">MDKRMDLTEKMSMKNNAANQESNGEMFVSRVASSGLVLKFKVDKYGTLPSKHTISSQEVMMSGGKQNVTELLDNFEANCSPNAIPLLVHTCDECGKCFKEISSLHGHKGVHRREEKKRMRMMMADQQPIAVEASYVVSSPKPRQTKKDEMKTRFAAQALEMLSMEFKRHRPDFLSASMTCPNKHISADEETGEMREVAEILVTLAQSFCKDITVHVSSPASIAKCFVCTTCKKMFSSYHALGGHMSIHNKPTKNSLLEDGGADSSGGGRERCTWKHVCDKCNKKFPTGQILGGHKRRHWWEEHYYKMALLEDRNVKPRLRILPHHESERSGLVVVPTDEKTQPAGTELVVAAHTVPPACDDVQQPQQAMSLGNEIELPVPSGVSDEDVA</sequence>
<evidence type="ECO:0000259" key="8">
    <source>
        <dbReference type="PROSITE" id="PS50157"/>
    </source>
</evidence>
<proteinExistence type="predicted"/>
<dbReference type="InterPro" id="IPR036236">
    <property type="entry name" value="Znf_C2H2_sf"/>
</dbReference>
<accession>A0A811RZ78</accession>